<evidence type="ECO:0000313" key="3">
    <source>
        <dbReference type="Proteomes" id="UP000266441"/>
    </source>
</evidence>
<dbReference type="Proteomes" id="UP000266441">
    <property type="component" value="Unassembled WGS sequence"/>
</dbReference>
<accession>A0A399DB23</accession>
<dbReference type="InterPro" id="IPR025665">
    <property type="entry name" value="Beta-barrel_OMP_2"/>
</dbReference>
<evidence type="ECO:0000259" key="1">
    <source>
        <dbReference type="Pfam" id="PF13568"/>
    </source>
</evidence>
<evidence type="ECO:0000313" key="2">
    <source>
        <dbReference type="EMBL" id="RIH67281.1"/>
    </source>
</evidence>
<proteinExistence type="predicted"/>
<reference evidence="2 3" key="1">
    <citation type="journal article" date="2015" name="Int. J. Syst. Evol. Microbiol.">
        <title>Mariniphaga sediminis sp. nov., isolated from coastal sediment.</title>
        <authorList>
            <person name="Wang F.Q."/>
            <person name="Shen Q.Y."/>
            <person name="Chen G.J."/>
            <person name="Du Z.J."/>
        </authorList>
    </citation>
    <scope>NUCLEOTIDE SEQUENCE [LARGE SCALE GENOMIC DNA]</scope>
    <source>
        <strain evidence="2 3">SY21</strain>
    </source>
</reference>
<dbReference type="OrthoDB" id="1429208at2"/>
<feature type="domain" description="Outer membrane protein beta-barrel" evidence="1">
    <location>
        <begin position="23"/>
        <end position="201"/>
    </location>
</feature>
<keyword evidence="3" id="KW-1185">Reference proteome</keyword>
<comment type="caution">
    <text evidence="2">The sequence shown here is derived from an EMBL/GenBank/DDBJ whole genome shotgun (WGS) entry which is preliminary data.</text>
</comment>
<gene>
    <name evidence="2" type="ORF">D1164_02340</name>
</gene>
<protein>
    <submittedName>
        <fullName evidence="2">PorT family protein</fullName>
    </submittedName>
</protein>
<dbReference type="AlphaFoldDB" id="A0A399DB23"/>
<name>A0A399DB23_9BACT</name>
<dbReference type="EMBL" id="QWET01000001">
    <property type="protein sequence ID" value="RIH67281.1"/>
    <property type="molecule type" value="Genomic_DNA"/>
</dbReference>
<dbReference type="RefSeq" id="WP_119348306.1">
    <property type="nucleotide sequence ID" value="NZ_QWET01000001.1"/>
</dbReference>
<sequence length="225" mass="25818">MIKPVLFVLPLFILIFSMKSFSQTFEVKAGINLSTMLSKSDIETYSKEYQMVPRLLLGATAELPLSELFSFETGLLFSSKGYKLDTYYPVPNYEGEYLPIYENRTLNYFEIPLSIRMSSKFKNLPILFILGPYVGVGLNENSTISEYNWEKEVSEKKSYSNRMGKDSSWKRLDYGLQAGIGMEIQRIVMRLNYSYGLANITQVSEIKSGNRIIGLSLGYKFDLKR</sequence>
<organism evidence="2 3">
    <name type="scientific">Mariniphaga sediminis</name>
    <dbReference type="NCBI Taxonomy" id="1628158"/>
    <lineage>
        <taxon>Bacteria</taxon>
        <taxon>Pseudomonadati</taxon>
        <taxon>Bacteroidota</taxon>
        <taxon>Bacteroidia</taxon>
        <taxon>Marinilabiliales</taxon>
        <taxon>Prolixibacteraceae</taxon>
        <taxon>Mariniphaga</taxon>
    </lineage>
</organism>
<dbReference type="Pfam" id="PF13568">
    <property type="entry name" value="OMP_b-brl_2"/>
    <property type="match status" value="1"/>
</dbReference>